<keyword evidence="2" id="KW-1185">Reference proteome</keyword>
<gene>
    <name evidence="1" type="ORF">MUN68_008515</name>
</gene>
<sequence length="131" mass="15410">METEQKDYNKSFNSKFCVHLEYAISREFQYSADKELKHFWCDGVSSEPLIGFENNKEYLDYKNISKTKFIETIAWTGQTGQTIYNLTINLGKQSLKEYKDGLSLIDCIPEENTRDWIDIDVENKTMEIKLN</sequence>
<dbReference type="EMBL" id="CP116221">
    <property type="protein sequence ID" value="WCO03537.1"/>
    <property type="molecule type" value="Genomic_DNA"/>
</dbReference>
<dbReference type="Proteomes" id="UP001202717">
    <property type="component" value="Chromosome"/>
</dbReference>
<reference evidence="1 2" key="1">
    <citation type="submission" date="2023-01" db="EMBL/GenBank/DDBJ databases">
        <title>Psychroserpens ponticola sp. nov., isolated from seawater.</title>
        <authorList>
            <person name="Kristyanto S."/>
            <person name="Jung J."/>
            <person name="Kim J.M."/>
            <person name="Jeon C.O."/>
        </authorList>
    </citation>
    <scope>NUCLEOTIDE SEQUENCE [LARGE SCALE GENOMIC DNA]</scope>
    <source>
        <strain evidence="1 2">MSW6</strain>
    </source>
</reference>
<name>A0ABY7S2G7_9FLAO</name>
<evidence type="ECO:0000313" key="2">
    <source>
        <dbReference type="Proteomes" id="UP001202717"/>
    </source>
</evidence>
<evidence type="ECO:0000313" key="1">
    <source>
        <dbReference type="EMBL" id="WCO03537.1"/>
    </source>
</evidence>
<dbReference type="RefSeq" id="WP_249997479.1">
    <property type="nucleotide sequence ID" value="NZ_CP116221.1"/>
</dbReference>
<proteinExistence type="predicted"/>
<organism evidence="1 2">
    <name type="scientific">Psychroserpens ponticola</name>
    <dbReference type="NCBI Taxonomy" id="2932268"/>
    <lineage>
        <taxon>Bacteria</taxon>
        <taxon>Pseudomonadati</taxon>
        <taxon>Bacteroidota</taxon>
        <taxon>Flavobacteriia</taxon>
        <taxon>Flavobacteriales</taxon>
        <taxon>Flavobacteriaceae</taxon>
        <taxon>Psychroserpens</taxon>
    </lineage>
</organism>
<protein>
    <submittedName>
        <fullName evidence="1">Uncharacterized protein</fullName>
    </submittedName>
</protein>
<accession>A0ABY7S2G7</accession>